<protein>
    <recommendedName>
        <fullName evidence="2">Ice-binding protein C-terminal domain-containing protein</fullName>
    </recommendedName>
</protein>
<dbReference type="NCBIfam" id="TIGR02595">
    <property type="entry name" value="PEP_CTERM"/>
    <property type="match status" value="1"/>
</dbReference>
<organism evidence="3 4">
    <name type="scientific">Albidiferax ferrireducens (strain ATCC BAA-621 / DSM 15236 / T118)</name>
    <name type="common">Rhodoferax ferrireducens</name>
    <dbReference type="NCBI Taxonomy" id="338969"/>
    <lineage>
        <taxon>Bacteria</taxon>
        <taxon>Pseudomonadati</taxon>
        <taxon>Pseudomonadota</taxon>
        <taxon>Betaproteobacteria</taxon>
        <taxon>Burkholderiales</taxon>
        <taxon>Comamonadaceae</taxon>
        <taxon>Rhodoferax</taxon>
    </lineage>
</organism>
<dbReference type="Proteomes" id="UP000008332">
    <property type="component" value="Chromosome"/>
</dbReference>
<dbReference type="RefSeq" id="WP_011462971.1">
    <property type="nucleotide sequence ID" value="NC_007908.1"/>
</dbReference>
<dbReference type="SUPFAM" id="SSF75011">
    <property type="entry name" value="3-carboxy-cis,cis-mucoante lactonizing enzyme"/>
    <property type="match status" value="1"/>
</dbReference>
<dbReference type="InterPro" id="IPR017549">
    <property type="entry name" value="APMV_L690"/>
</dbReference>
<dbReference type="HOGENOM" id="CLU_040905_0_0_4"/>
<accession>Q221A5</accession>
<name>Q221A5_ALBFT</name>
<dbReference type="KEGG" id="rfr:Rfer_0647"/>
<sequence>MKNPMSFWVRSVRALGFSAALSCISVAMAAPVYTVTNLVTDDQTAHPAQITDPGLTNAWGLSYSPSSPFWVSSNGAGTATLYSVNPSTQLTAKTPLVVAIPGAGNVTGQIFNGGTGFNADRFLFVSEDGTVSGWRGALGTTAEILVPASSANVYKGAAFGTAAGNDYLYAANFRSGAIDVFKGSAAAPTLPGSFVDPNLPAGYAPFNVQNLGGTLFVTYAQQDASQQDEVAGAGLGLVNRFDLNGNLLGRVASAGSLNAPWGLAIAPGSFGSLAGALLVGNFGDGRISAFDALSTAYLGQLLDASNQPITIDGLWALAPGNGVAGGSTQSLYFTAGPDGETHGLFGVLTAVPEPSTYALMLAALAVLAGVKAGRRRI</sequence>
<keyword evidence="4" id="KW-1185">Reference proteome</keyword>
<dbReference type="AlphaFoldDB" id="Q221A5"/>
<dbReference type="OrthoDB" id="581621at2"/>
<dbReference type="NCBIfam" id="TIGR03118">
    <property type="entry name" value="PEPCTERM_chp_1"/>
    <property type="match status" value="1"/>
</dbReference>
<dbReference type="InterPro" id="IPR013424">
    <property type="entry name" value="Ice-binding_C"/>
</dbReference>
<evidence type="ECO:0000259" key="2">
    <source>
        <dbReference type="Pfam" id="PF07589"/>
    </source>
</evidence>
<keyword evidence="1" id="KW-0732">Signal</keyword>
<dbReference type="Pfam" id="PF07589">
    <property type="entry name" value="PEP-CTERM"/>
    <property type="match status" value="1"/>
</dbReference>
<feature type="signal peptide" evidence="1">
    <location>
        <begin position="1"/>
        <end position="29"/>
    </location>
</feature>
<feature type="chain" id="PRO_5004200555" description="Ice-binding protein C-terminal domain-containing protein" evidence="1">
    <location>
        <begin position="30"/>
        <end position="377"/>
    </location>
</feature>
<proteinExistence type="predicted"/>
<dbReference type="STRING" id="338969.Rfer_0647"/>
<reference evidence="4" key="1">
    <citation type="submission" date="2006-02" db="EMBL/GenBank/DDBJ databases">
        <title>Complete sequence of chromosome of Rhodoferax ferrireducens DSM 15236.</title>
        <authorList>
            <person name="Copeland A."/>
            <person name="Lucas S."/>
            <person name="Lapidus A."/>
            <person name="Barry K."/>
            <person name="Detter J.C."/>
            <person name="Glavina del Rio T."/>
            <person name="Hammon N."/>
            <person name="Israni S."/>
            <person name="Pitluck S."/>
            <person name="Brettin T."/>
            <person name="Bruce D."/>
            <person name="Han C."/>
            <person name="Tapia R."/>
            <person name="Gilna P."/>
            <person name="Kiss H."/>
            <person name="Schmutz J."/>
            <person name="Larimer F."/>
            <person name="Land M."/>
            <person name="Kyrpides N."/>
            <person name="Ivanova N."/>
            <person name="Richardson P."/>
        </authorList>
    </citation>
    <scope>NUCLEOTIDE SEQUENCE [LARGE SCALE GENOMIC DNA]</scope>
    <source>
        <strain evidence="4">ATCC BAA-621 / DSM 15236 / T118</strain>
    </source>
</reference>
<dbReference type="EMBL" id="CP000267">
    <property type="protein sequence ID" value="ABD68398.1"/>
    <property type="molecule type" value="Genomic_DNA"/>
</dbReference>
<gene>
    <name evidence="3" type="ordered locus">Rfer_0647</name>
</gene>
<dbReference type="eggNOG" id="COG2133">
    <property type="taxonomic scope" value="Bacteria"/>
</dbReference>
<evidence type="ECO:0000313" key="3">
    <source>
        <dbReference type="EMBL" id="ABD68398.1"/>
    </source>
</evidence>
<feature type="domain" description="Ice-binding protein C-terminal" evidence="2">
    <location>
        <begin position="350"/>
        <end position="376"/>
    </location>
</feature>
<evidence type="ECO:0000313" key="4">
    <source>
        <dbReference type="Proteomes" id="UP000008332"/>
    </source>
</evidence>
<evidence type="ECO:0000256" key="1">
    <source>
        <dbReference type="SAM" id="SignalP"/>
    </source>
</evidence>